<dbReference type="Proteomes" id="UP000182842">
    <property type="component" value="Unassembled WGS sequence"/>
</dbReference>
<proteinExistence type="predicted"/>
<keyword evidence="2" id="KW-1133">Transmembrane helix</keyword>
<evidence type="ECO:0000256" key="1">
    <source>
        <dbReference type="SAM" id="MobiDB-lite"/>
    </source>
</evidence>
<accession>E5XWS9</accession>
<gene>
    <name evidence="3" type="ORF">KSW34_04120</name>
    <name evidence="4" type="ORF">SAMN04489748_1154</name>
</gene>
<reference evidence="4 5" key="1">
    <citation type="submission" date="2016-10" db="EMBL/GenBank/DDBJ databases">
        <authorList>
            <person name="Varghese N."/>
            <person name="Submissions S."/>
        </authorList>
    </citation>
    <scope>NUCLEOTIDE SEQUENCE [LARGE SCALE GENOMIC DNA]</scope>
    <source>
        <strain evidence="4 5">DSM 20219</strain>
    </source>
</reference>
<evidence type="ECO:0000313" key="3">
    <source>
        <dbReference type="EMBL" id="MBV3438203.1"/>
    </source>
</evidence>
<feature type="compositionally biased region" description="Basic and acidic residues" evidence="1">
    <location>
        <begin position="1"/>
        <end position="14"/>
    </location>
</feature>
<dbReference type="Proteomes" id="UP001195937">
    <property type="component" value="Unassembled WGS sequence"/>
</dbReference>
<protein>
    <recommendedName>
        <fullName evidence="6">Asp-tRNAAsn/Glu-tRNAGln amidotransferase A subunit</fullName>
    </recommendedName>
</protein>
<accession>A0A0A1GPK2</accession>
<dbReference type="RefSeq" id="WP_007051474.1">
    <property type="nucleotide sequence ID" value="NZ_AP014658.1"/>
</dbReference>
<comment type="caution">
    <text evidence="4">The sequence shown here is derived from an EMBL/GenBank/DDBJ whole genome shotgun (WGS) entry which is preliminary data.</text>
</comment>
<feature type="compositionally biased region" description="Acidic residues" evidence="1">
    <location>
        <begin position="350"/>
        <end position="359"/>
    </location>
</feature>
<evidence type="ECO:0008006" key="6">
    <source>
        <dbReference type="Google" id="ProtNLM"/>
    </source>
</evidence>
<name>A0A0A1GPK2_BIFLN</name>
<dbReference type="OMA" id="LPDFAMP"/>
<evidence type="ECO:0000256" key="2">
    <source>
        <dbReference type="SAM" id="Phobius"/>
    </source>
</evidence>
<dbReference type="AlphaFoldDB" id="A0A0A1GPK2"/>
<evidence type="ECO:0000313" key="4">
    <source>
        <dbReference type="EMBL" id="SEB45816.1"/>
    </source>
</evidence>
<feature type="compositionally biased region" description="Low complexity" evidence="1">
    <location>
        <begin position="278"/>
        <end position="291"/>
    </location>
</feature>
<feature type="compositionally biased region" description="Polar residues" evidence="1">
    <location>
        <begin position="298"/>
        <end position="310"/>
    </location>
</feature>
<evidence type="ECO:0000313" key="5">
    <source>
        <dbReference type="Proteomes" id="UP000182842"/>
    </source>
</evidence>
<feature type="compositionally biased region" description="Basic residues" evidence="1">
    <location>
        <begin position="264"/>
        <end position="277"/>
    </location>
</feature>
<dbReference type="GeneID" id="69577503"/>
<reference evidence="3" key="2">
    <citation type="submission" date="2021-06" db="EMBL/GenBank/DDBJ databases">
        <title>Collection of gut derived symbiotic bacterial strains cultured from healthy donors.</title>
        <authorList>
            <person name="Lin H."/>
            <person name="Littmann E."/>
            <person name="Pamer E.G."/>
        </authorList>
    </citation>
    <scope>NUCLEOTIDE SEQUENCE</scope>
    <source>
        <strain evidence="3">MSK.19.9</strain>
    </source>
</reference>
<feature type="transmembrane region" description="Helical" evidence="2">
    <location>
        <begin position="23"/>
        <end position="45"/>
    </location>
</feature>
<feature type="region of interest" description="Disordered" evidence="1">
    <location>
        <begin position="251"/>
        <end position="359"/>
    </location>
</feature>
<organism evidence="4 5">
    <name type="scientific">Bifidobacterium longum</name>
    <dbReference type="NCBI Taxonomy" id="216816"/>
    <lineage>
        <taxon>Bacteria</taxon>
        <taxon>Bacillati</taxon>
        <taxon>Actinomycetota</taxon>
        <taxon>Actinomycetes</taxon>
        <taxon>Bifidobacteriales</taxon>
        <taxon>Bifidobacteriaceae</taxon>
        <taxon>Bifidobacterium</taxon>
    </lineage>
</organism>
<feature type="region of interest" description="Disordered" evidence="1">
    <location>
        <begin position="1"/>
        <end position="20"/>
    </location>
</feature>
<keyword evidence="2" id="KW-0812">Transmembrane</keyword>
<feature type="transmembrane region" description="Helical" evidence="2">
    <location>
        <begin position="207"/>
        <end position="226"/>
    </location>
</feature>
<sequence>MSAEEQTTRPDKGAKRPSRHAKIMRGVVTPIFGLLAVAAVVLGYMNATMWKPSTEITASATMSGSRYVVTDPNVLTLLDQNATITVDSGSSQDEACVALGSSKDVAGWVASEKSYTRITGLASWSELSTQKGSSTSQGAPTSADDAVSFKDSDMWTAVKCGTGSVSLKSKKTGASTVAIVDLGENVTNAKVQLHWVRSEVPDFAMPFYLSGGLLAVLAVLCASVFAMPPHKRRKRMVEGMASAVIEEEAPASIAVSGKPDGASRRNRRRHATHRRSGRASSQSSQSEATETPVIIDPSSRNLVADQQTGAESGAEPGLSAGDNESTSVITPDELQAYFSRLAQEVNTGDDSADDGQEES</sequence>
<keyword evidence="2" id="KW-0472">Membrane</keyword>
<dbReference type="EMBL" id="FNRW01000003">
    <property type="protein sequence ID" value="SEB45816.1"/>
    <property type="molecule type" value="Genomic_DNA"/>
</dbReference>
<dbReference type="EMBL" id="JAHOFX010000004">
    <property type="protein sequence ID" value="MBV3438203.1"/>
    <property type="molecule type" value="Genomic_DNA"/>
</dbReference>